<reference evidence="1" key="1">
    <citation type="submission" date="2021-01" db="EMBL/GenBank/DDBJ databases">
        <authorList>
            <consortium name="Genoscope - CEA"/>
            <person name="William W."/>
        </authorList>
    </citation>
    <scope>NUCLEOTIDE SEQUENCE</scope>
</reference>
<proteinExistence type="predicted"/>
<evidence type="ECO:0000313" key="2">
    <source>
        <dbReference type="Proteomes" id="UP000688137"/>
    </source>
</evidence>
<keyword evidence="2" id="KW-1185">Reference proteome</keyword>
<dbReference type="AlphaFoldDB" id="A0A8S1PMJ8"/>
<comment type="caution">
    <text evidence="1">The sequence shown here is derived from an EMBL/GenBank/DDBJ whole genome shotgun (WGS) entry which is preliminary data.</text>
</comment>
<dbReference type="Proteomes" id="UP000688137">
    <property type="component" value="Unassembled WGS sequence"/>
</dbReference>
<accession>A0A8S1PMJ8</accession>
<protein>
    <submittedName>
        <fullName evidence="1">Uncharacterized protein</fullName>
    </submittedName>
</protein>
<evidence type="ECO:0000313" key="1">
    <source>
        <dbReference type="EMBL" id="CAD8104455.1"/>
    </source>
</evidence>
<dbReference type="EMBL" id="CAJJDM010000127">
    <property type="protein sequence ID" value="CAD8104455.1"/>
    <property type="molecule type" value="Genomic_DNA"/>
</dbReference>
<gene>
    <name evidence="1" type="ORF">PPRIM_AZ9-3.1.T1240014</name>
</gene>
<organism evidence="1 2">
    <name type="scientific">Paramecium primaurelia</name>
    <dbReference type="NCBI Taxonomy" id="5886"/>
    <lineage>
        <taxon>Eukaryota</taxon>
        <taxon>Sar</taxon>
        <taxon>Alveolata</taxon>
        <taxon>Ciliophora</taxon>
        <taxon>Intramacronucleata</taxon>
        <taxon>Oligohymenophorea</taxon>
        <taxon>Peniculida</taxon>
        <taxon>Parameciidae</taxon>
        <taxon>Paramecium</taxon>
    </lineage>
</organism>
<sequence>MQEKISITQKIIYDLEVLLGNVQIEISNSINLVENVLKKINLYLLSYMKQVQFNNKQSSLQDFMSQNRVVIQREDLMLQTNSKQYEERVLTDHQTALNILERALAIIQKFISREQDINLRDPAQRDSQELSQCLNKRQPLQQRATFENMKQIRQKILKVIQESINILKTYFMILAQLEKVHLIFEQQIDDNLVSRNTNLQKIKVDNDFLDMKREDVKMYTQKRQDQNETFAYQFAKFQDLKKYVFN</sequence>
<name>A0A8S1PMJ8_PARPR</name>